<dbReference type="SUPFAM" id="SSF53850">
    <property type="entry name" value="Periplasmic binding protein-like II"/>
    <property type="match status" value="1"/>
</dbReference>
<dbReference type="Gene3D" id="3.40.190.290">
    <property type="match status" value="1"/>
</dbReference>
<dbReference type="FunFam" id="1.10.10.10:FF:000001">
    <property type="entry name" value="LysR family transcriptional regulator"/>
    <property type="match status" value="1"/>
</dbReference>
<keyword evidence="2" id="KW-0805">Transcription regulation</keyword>
<evidence type="ECO:0000256" key="4">
    <source>
        <dbReference type="ARBA" id="ARBA00023163"/>
    </source>
</evidence>
<feature type="domain" description="HTH lysR-type" evidence="6">
    <location>
        <begin position="87"/>
        <end position="144"/>
    </location>
</feature>
<dbReference type="InterPro" id="IPR050950">
    <property type="entry name" value="HTH-type_LysR_regulators"/>
</dbReference>
<dbReference type="InterPro" id="IPR005119">
    <property type="entry name" value="LysR_subst-bd"/>
</dbReference>
<evidence type="ECO:0000313" key="7">
    <source>
        <dbReference type="EMBL" id="TFZ03413.1"/>
    </source>
</evidence>
<keyword evidence="4" id="KW-0804">Transcription</keyword>
<dbReference type="GO" id="GO:0005829">
    <property type="term" value="C:cytosol"/>
    <property type="evidence" value="ECO:0007669"/>
    <property type="project" value="TreeGrafter"/>
</dbReference>
<feature type="region of interest" description="Disordered" evidence="5">
    <location>
        <begin position="1"/>
        <end position="40"/>
    </location>
</feature>
<dbReference type="Pfam" id="PF03466">
    <property type="entry name" value="LysR_substrate"/>
    <property type="match status" value="1"/>
</dbReference>
<gene>
    <name evidence="7" type="ORF">EZ242_05900</name>
</gene>
<evidence type="ECO:0000256" key="5">
    <source>
        <dbReference type="SAM" id="MobiDB-lite"/>
    </source>
</evidence>
<feature type="compositionally biased region" description="Low complexity" evidence="5">
    <location>
        <begin position="14"/>
        <end position="28"/>
    </location>
</feature>
<dbReference type="Gene3D" id="1.10.10.10">
    <property type="entry name" value="Winged helix-like DNA-binding domain superfamily/Winged helix DNA-binding domain"/>
    <property type="match status" value="1"/>
</dbReference>
<dbReference type="SUPFAM" id="SSF46785">
    <property type="entry name" value="Winged helix' DNA-binding domain"/>
    <property type="match status" value="1"/>
</dbReference>
<dbReference type="AlphaFoldDB" id="A0A4Z0BW06"/>
<dbReference type="PANTHER" id="PTHR30419">
    <property type="entry name" value="HTH-TYPE TRANSCRIPTIONAL REGULATOR YBHD"/>
    <property type="match status" value="1"/>
</dbReference>
<evidence type="ECO:0000259" key="6">
    <source>
        <dbReference type="PROSITE" id="PS50931"/>
    </source>
</evidence>
<dbReference type="InterPro" id="IPR000847">
    <property type="entry name" value="LysR_HTH_N"/>
</dbReference>
<evidence type="ECO:0000313" key="8">
    <source>
        <dbReference type="Proteomes" id="UP000297564"/>
    </source>
</evidence>
<dbReference type="EMBL" id="SMLL01000002">
    <property type="protein sequence ID" value="TFZ03413.1"/>
    <property type="molecule type" value="Genomic_DNA"/>
</dbReference>
<dbReference type="PRINTS" id="PR00039">
    <property type="entry name" value="HTHLYSR"/>
</dbReference>
<name>A0A4Z0BW06_9BURK</name>
<evidence type="ECO:0000256" key="2">
    <source>
        <dbReference type="ARBA" id="ARBA00023015"/>
    </source>
</evidence>
<protein>
    <submittedName>
        <fullName evidence="7">LysR family transcriptional regulator</fullName>
    </submittedName>
</protein>
<dbReference type="OrthoDB" id="9133980at2"/>
<evidence type="ECO:0000256" key="1">
    <source>
        <dbReference type="ARBA" id="ARBA00009437"/>
    </source>
</evidence>
<comment type="caution">
    <text evidence="7">The sequence shown here is derived from an EMBL/GenBank/DDBJ whole genome shotgun (WGS) entry which is preliminary data.</text>
</comment>
<accession>A0A4Z0BW06</accession>
<dbReference type="PROSITE" id="PS50931">
    <property type="entry name" value="HTH_LYSR"/>
    <property type="match status" value="1"/>
</dbReference>
<dbReference type="GO" id="GO:0003677">
    <property type="term" value="F:DNA binding"/>
    <property type="evidence" value="ECO:0007669"/>
    <property type="project" value="UniProtKB-KW"/>
</dbReference>
<dbReference type="InterPro" id="IPR036388">
    <property type="entry name" value="WH-like_DNA-bd_sf"/>
</dbReference>
<dbReference type="GO" id="GO:0003700">
    <property type="term" value="F:DNA-binding transcription factor activity"/>
    <property type="evidence" value="ECO:0007669"/>
    <property type="project" value="InterPro"/>
</dbReference>
<organism evidence="7 8">
    <name type="scientific">Ramlibacter rhizophilus</name>
    <dbReference type="NCBI Taxonomy" id="1781167"/>
    <lineage>
        <taxon>Bacteria</taxon>
        <taxon>Pseudomonadati</taxon>
        <taxon>Pseudomonadota</taxon>
        <taxon>Betaproteobacteria</taxon>
        <taxon>Burkholderiales</taxon>
        <taxon>Comamonadaceae</taxon>
        <taxon>Ramlibacter</taxon>
    </lineage>
</organism>
<dbReference type="Pfam" id="PF00126">
    <property type="entry name" value="HTH_1"/>
    <property type="match status" value="1"/>
</dbReference>
<dbReference type="Proteomes" id="UP000297564">
    <property type="component" value="Unassembled WGS sequence"/>
</dbReference>
<comment type="similarity">
    <text evidence="1">Belongs to the LysR transcriptional regulatory family.</text>
</comment>
<reference evidence="7 8" key="1">
    <citation type="submission" date="2019-03" db="EMBL/GenBank/DDBJ databases">
        <title>Ramlibacter rhizophilus CCTCC AB2015357, whole genome shotgun sequence.</title>
        <authorList>
            <person name="Zhang X."/>
            <person name="Feng G."/>
            <person name="Zhu H."/>
        </authorList>
    </citation>
    <scope>NUCLEOTIDE SEQUENCE [LARGE SCALE GENOMIC DNA]</scope>
    <source>
        <strain evidence="7 8">CCTCC AB2015357</strain>
    </source>
</reference>
<proteinExistence type="inferred from homology"/>
<feature type="compositionally biased region" description="Polar residues" evidence="5">
    <location>
        <begin position="1"/>
        <end position="11"/>
    </location>
</feature>
<dbReference type="InterPro" id="IPR036390">
    <property type="entry name" value="WH_DNA-bd_sf"/>
</dbReference>
<keyword evidence="8" id="KW-1185">Reference proteome</keyword>
<evidence type="ECO:0000256" key="3">
    <source>
        <dbReference type="ARBA" id="ARBA00023125"/>
    </source>
</evidence>
<dbReference type="PANTHER" id="PTHR30419:SF8">
    <property type="entry name" value="NITROGEN ASSIMILATION TRANSCRIPTIONAL ACTIVATOR-RELATED"/>
    <property type="match status" value="1"/>
</dbReference>
<sequence length="396" mass="42798">MRVRTRSSSESVMGRLSRGAAGCRAGSGPTWDKKRTQSTGASPAWAMASTALPSRDPCVPRPGARFRRIALSPPSSPHTRLSLARRLRLQQLVIFEKVVEAGSILAASRELAMTQPAASKSIHELEEQLGAPLFVRGKYGVVLTEFGQVFERHARTMLAQLRYLAEDLNAAQSGSSGHVIVGTLITASATLLPHAITRLRAAAPNVAVTVRVGPNSLLFPALARGELDVVVGFLPLESQRGLPHAEGARLRHVSLYEEALRVVVGSRHRLAGRRKIKASELRELEWIVPTTDSVAFPHVTAFFEHHGLPLPRHPIESISMLTNLELLGSSSMAALMPQSAAAQFVDAGLLCALPVEGLSPFSEVGYTVRSDRAPTAATERFLQALQEAARALRRPR</sequence>
<keyword evidence="3" id="KW-0238">DNA-binding</keyword>